<name>A0ABS8VHL7_DATST</name>
<proteinExistence type="predicted"/>
<reference evidence="2 3" key="1">
    <citation type="journal article" date="2021" name="BMC Genomics">
        <title>Datura genome reveals duplications of psychoactive alkaloid biosynthetic genes and high mutation rate following tissue culture.</title>
        <authorList>
            <person name="Rajewski A."/>
            <person name="Carter-House D."/>
            <person name="Stajich J."/>
            <person name="Litt A."/>
        </authorList>
    </citation>
    <scope>NUCLEOTIDE SEQUENCE [LARGE SCALE GENOMIC DNA]</scope>
    <source>
        <strain evidence="2">AR-01</strain>
    </source>
</reference>
<evidence type="ECO:0000313" key="3">
    <source>
        <dbReference type="Proteomes" id="UP000823775"/>
    </source>
</evidence>
<organism evidence="2 3">
    <name type="scientific">Datura stramonium</name>
    <name type="common">Jimsonweed</name>
    <name type="synonym">Common thornapple</name>
    <dbReference type="NCBI Taxonomy" id="4076"/>
    <lineage>
        <taxon>Eukaryota</taxon>
        <taxon>Viridiplantae</taxon>
        <taxon>Streptophyta</taxon>
        <taxon>Embryophyta</taxon>
        <taxon>Tracheophyta</taxon>
        <taxon>Spermatophyta</taxon>
        <taxon>Magnoliopsida</taxon>
        <taxon>eudicotyledons</taxon>
        <taxon>Gunneridae</taxon>
        <taxon>Pentapetalae</taxon>
        <taxon>asterids</taxon>
        <taxon>lamiids</taxon>
        <taxon>Solanales</taxon>
        <taxon>Solanaceae</taxon>
        <taxon>Solanoideae</taxon>
        <taxon>Datureae</taxon>
        <taxon>Datura</taxon>
    </lineage>
</organism>
<feature type="compositionally biased region" description="Basic and acidic residues" evidence="1">
    <location>
        <begin position="71"/>
        <end position="91"/>
    </location>
</feature>
<protein>
    <submittedName>
        <fullName evidence="2">Uncharacterized protein</fullName>
    </submittedName>
</protein>
<dbReference type="EMBL" id="JACEIK010004487">
    <property type="protein sequence ID" value="MCD9645638.1"/>
    <property type="molecule type" value="Genomic_DNA"/>
</dbReference>
<keyword evidence="3" id="KW-1185">Reference proteome</keyword>
<evidence type="ECO:0000313" key="2">
    <source>
        <dbReference type="EMBL" id="MCD9645638.1"/>
    </source>
</evidence>
<dbReference type="Proteomes" id="UP000823775">
    <property type="component" value="Unassembled WGS sequence"/>
</dbReference>
<sequence>SCFDGGLVRFLWWKKRGKEKSIEKREARHPCCGLDGGVHGGFAGGVRGRRQIWEGVCGCSFGLLLLVSSSKREENGDEKGEKREGRRDRVYGKRGGKREGGPAAGWFWTEVEEKRIGGAPLVGEGRKMNELD</sequence>
<gene>
    <name evidence="2" type="ORF">HAX54_034682</name>
</gene>
<evidence type="ECO:0000256" key="1">
    <source>
        <dbReference type="SAM" id="MobiDB-lite"/>
    </source>
</evidence>
<accession>A0ABS8VHL7</accession>
<comment type="caution">
    <text evidence="2">The sequence shown here is derived from an EMBL/GenBank/DDBJ whole genome shotgun (WGS) entry which is preliminary data.</text>
</comment>
<feature type="non-terminal residue" evidence="2">
    <location>
        <position position="1"/>
    </location>
</feature>
<feature type="region of interest" description="Disordered" evidence="1">
    <location>
        <begin position="71"/>
        <end position="103"/>
    </location>
</feature>